<name>A0ABT8ZZ63_9SPHN</name>
<dbReference type="EMBL" id="JAUQSZ010000007">
    <property type="protein sequence ID" value="MDO7842878.1"/>
    <property type="molecule type" value="Genomic_DNA"/>
</dbReference>
<evidence type="ECO:0000256" key="2">
    <source>
        <dbReference type="ARBA" id="ARBA00022475"/>
    </source>
</evidence>
<dbReference type="InterPro" id="IPR001173">
    <property type="entry name" value="Glyco_trans_2-like"/>
</dbReference>
<keyword evidence="4 7" id="KW-0808">Transferase</keyword>
<evidence type="ECO:0000256" key="4">
    <source>
        <dbReference type="ARBA" id="ARBA00022679"/>
    </source>
</evidence>
<keyword evidence="8" id="KW-1185">Reference proteome</keyword>
<dbReference type="Pfam" id="PF00535">
    <property type="entry name" value="Glycos_transf_2"/>
    <property type="match status" value="1"/>
</dbReference>
<dbReference type="PANTHER" id="PTHR43646">
    <property type="entry name" value="GLYCOSYLTRANSFERASE"/>
    <property type="match status" value="1"/>
</dbReference>
<dbReference type="GO" id="GO:0016757">
    <property type="term" value="F:glycosyltransferase activity"/>
    <property type="evidence" value="ECO:0007669"/>
    <property type="project" value="UniProtKB-KW"/>
</dbReference>
<dbReference type="SUPFAM" id="SSF53448">
    <property type="entry name" value="Nucleotide-diphospho-sugar transferases"/>
    <property type="match status" value="1"/>
</dbReference>
<evidence type="ECO:0000256" key="3">
    <source>
        <dbReference type="ARBA" id="ARBA00022676"/>
    </source>
</evidence>
<evidence type="ECO:0000256" key="1">
    <source>
        <dbReference type="ARBA" id="ARBA00004236"/>
    </source>
</evidence>
<gene>
    <name evidence="7" type="ORF">Q5H94_11115</name>
</gene>
<accession>A0ABT8ZZ63</accession>
<keyword evidence="2" id="KW-1003">Cell membrane</keyword>
<dbReference type="Gene3D" id="3.90.550.10">
    <property type="entry name" value="Spore Coat Polysaccharide Biosynthesis Protein SpsA, Chain A"/>
    <property type="match status" value="1"/>
</dbReference>
<evidence type="ECO:0000313" key="8">
    <source>
        <dbReference type="Proteomes" id="UP001176468"/>
    </source>
</evidence>
<dbReference type="EC" id="2.4.-.-" evidence="7"/>
<reference evidence="7" key="1">
    <citation type="submission" date="2023-07" db="EMBL/GenBank/DDBJ databases">
        <authorList>
            <person name="Kim M.K."/>
        </authorList>
    </citation>
    <scope>NUCLEOTIDE SEQUENCE</scope>
    <source>
        <strain evidence="7">CA1-15</strain>
    </source>
</reference>
<keyword evidence="5" id="KW-0472">Membrane</keyword>
<dbReference type="RefSeq" id="WP_304561340.1">
    <property type="nucleotide sequence ID" value="NZ_JAUQSZ010000007.1"/>
</dbReference>
<evidence type="ECO:0000313" key="7">
    <source>
        <dbReference type="EMBL" id="MDO7842878.1"/>
    </source>
</evidence>
<dbReference type="Proteomes" id="UP001176468">
    <property type="component" value="Unassembled WGS sequence"/>
</dbReference>
<evidence type="ECO:0000256" key="5">
    <source>
        <dbReference type="ARBA" id="ARBA00023136"/>
    </source>
</evidence>
<organism evidence="7 8">
    <name type="scientific">Sphingomonas immobilis</name>
    <dbReference type="NCBI Taxonomy" id="3063997"/>
    <lineage>
        <taxon>Bacteria</taxon>
        <taxon>Pseudomonadati</taxon>
        <taxon>Pseudomonadota</taxon>
        <taxon>Alphaproteobacteria</taxon>
        <taxon>Sphingomonadales</taxon>
        <taxon>Sphingomonadaceae</taxon>
        <taxon>Sphingomonas</taxon>
    </lineage>
</organism>
<dbReference type="PANTHER" id="PTHR43646:SF2">
    <property type="entry name" value="GLYCOSYLTRANSFERASE 2-LIKE DOMAIN-CONTAINING PROTEIN"/>
    <property type="match status" value="1"/>
</dbReference>
<dbReference type="InterPro" id="IPR029044">
    <property type="entry name" value="Nucleotide-diphossugar_trans"/>
</dbReference>
<comment type="subcellular location">
    <subcellularLocation>
        <location evidence="1">Cell membrane</location>
    </subcellularLocation>
</comment>
<keyword evidence="3 7" id="KW-0328">Glycosyltransferase</keyword>
<sequence>MIAVQREGPWAAAVCVPVRNEAVLLPRLLDAIARQRGVSNFVLCLFFDACSDDSVPIVAARAGALPYPIVTAEAGQNGPANAGLARLRAMALGLSVLREDGIILSTDGDSEPGPDWLTANIAALAHADVVAGRVVRTAVPTCAVQDRLEVYYDDLFALRRLIDPVPWEAARTHHYTSGASLGFRVDAYRLLGGFEPVPFAEDARLIDAAHRTGLRVRRDATIRVETSSRRNGRAIGGLADHLRNLDKEGPQATMSHPADEAWRYERHAAARVAWHDLSGRRRSLAAMLGCIVGHVDRIAADTQSAEAFVNCIVPEIPGGARQVELDEAEQILANFFGSRQGIAA</sequence>
<comment type="caution">
    <text evidence="7">The sequence shown here is derived from an EMBL/GenBank/DDBJ whole genome shotgun (WGS) entry which is preliminary data.</text>
</comment>
<protein>
    <submittedName>
        <fullName evidence="7">Glycosyltransferase</fullName>
        <ecNumber evidence="7">2.4.-.-</ecNumber>
    </submittedName>
</protein>
<feature type="domain" description="Glycosyltransferase 2-like" evidence="6">
    <location>
        <begin position="14"/>
        <end position="136"/>
    </location>
</feature>
<proteinExistence type="predicted"/>
<evidence type="ECO:0000259" key="6">
    <source>
        <dbReference type="Pfam" id="PF00535"/>
    </source>
</evidence>